<dbReference type="Gene3D" id="2.30.38.10">
    <property type="entry name" value="Luciferase, Domain 3"/>
    <property type="match status" value="1"/>
</dbReference>
<comment type="caution">
    <text evidence="7">The sequence shown here is derived from an EMBL/GenBank/DDBJ whole genome shotgun (WGS) entry which is preliminary data.</text>
</comment>
<reference evidence="7 8" key="1">
    <citation type="submission" date="2023-05" db="EMBL/GenBank/DDBJ databases">
        <title>Streptantibioticus silvisoli sp. nov., acidotolerant actinomycetes 1 from pine litter.</title>
        <authorList>
            <person name="Swiecimska M."/>
            <person name="Golinska P."/>
            <person name="Sangal V."/>
            <person name="Wachnowicz B."/>
            <person name="Goodfellow M."/>
        </authorList>
    </citation>
    <scope>NUCLEOTIDE SEQUENCE [LARGE SCALE GENOMIC DNA]</scope>
    <source>
        <strain evidence="7 8">SL54</strain>
    </source>
</reference>
<organism evidence="7 8">
    <name type="scientific">Streptantibioticus silvisoli</name>
    <dbReference type="NCBI Taxonomy" id="2705255"/>
    <lineage>
        <taxon>Bacteria</taxon>
        <taxon>Bacillati</taxon>
        <taxon>Actinomycetota</taxon>
        <taxon>Actinomycetes</taxon>
        <taxon>Kitasatosporales</taxon>
        <taxon>Streptomycetaceae</taxon>
        <taxon>Streptantibioticus</taxon>
    </lineage>
</organism>
<dbReference type="Pfam" id="PF13193">
    <property type="entry name" value="AMP-binding_C"/>
    <property type="match status" value="1"/>
</dbReference>
<sequence>MCPVPRQQHGYRRAISAGEWLYAGMAPRNSNMVQYVVEGAGTLEERHLAEAVARASQASPGTRLVRDGRYLVDSGVAPRVRVMEAGSFDQRALDAPALQEMLRSPGATFEVLLFPGAAEGPGVPGVSATVVFRAWHGVTDARGLMLWIEDIFRVLRGSEPLGAPSTLSREEFLEQLEWPGGLPPIPQRVGELVWSSPLGPLPRRPPGRTLWRRRTVDGSHPAATAKAATAVAEVYGPEGGGRFFVPVDLRRHTPQLRSTGWLSQAFVLDVTAGDSWQEVHARALKSLADGAELAVRTDPRTLKTPLALIRLFSSAVDRTAVRKNQYSALSFITHLGVHDLASFSTDGFTATALYALGGTGPGAPPSIDMVESGNRTEVTVTWQDGPGVAERAQALLDVVEEALSPRRNRVWAGNDTARELTSGASVVRRFREQVRRAPDRIALSGPEGPVTYGELSRQADAVATALRERGAGPGTVVGLLADRSVALLAGLWGVLRAGACYLPMDVQHPDTRLSGLLADAGAAFCLVQEPYGQRAVVPEGCEQVELDRLTESRGPEQGGEPPFEDAEVSPDDLAYVIYTSGSTGRPKGVQIEHRSLAHYVEWATREFGVDADTRLPLITSPSFDVTGTSVFLPLLAGGEVVLMPLEPSHLSLRQLLQISGATMLNLTPSHLDLIGQLDIAPSGFRSVVVVGEQLRVEVAARAQQMFGPRCRIINLYGPTEATIGCTAHTFRAGEDTGIAVPIGVPADNTSVHLLDEGRRFVAQGDVGEMYLGGVQLARGYLGRPDLDRERFVRLADGSRVYRTGDLARVMPSGGLEFVGRIDDQVKVRGHRVEPAEVAKTLEDHPGVTRAVVVARARTGSSSKALYAYVVTGSDVSEQQALTTELTAYVAERLPRYMVPAAIVALPGLPYTVSGKVDTKALPDVFADDPDAGQDAPAAQEGPRDPVEDAVAQVWARTLGVDRSRLDGASDFHRLGGDSLSLLTMIAGVCRTVLDTEGEAAFMAELAQIAGEPTLDRVVTLCRKVAGTWNVVPSAE</sequence>
<keyword evidence="1" id="KW-0596">Phosphopantetheine</keyword>
<dbReference type="EMBL" id="JAAGKO020000029">
    <property type="protein sequence ID" value="MDI5964945.1"/>
    <property type="molecule type" value="Genomic_DNA"/>
</dbReference>
<evidence type="ECO:0000256" key="2">
    <source>
        <dbReference type="ARBA" id="ARBA00022553"/>
    </source>
</evidence>
<dbReference type="InterPro" id="IPR009081">
    <property type="entry name" value="PP-bd_ACP"/>
</dbReference>
<name>A0ABT6W3H0_9ACTN</name>
<gene>
    <name evidence="7" type="ORF">POF43_019830</name>
</gene>
<keyword evidence="8" id="KW-1185">Reference proteome</keyword>
<feature type="domain" description="AMP-binding enzyme C-terminal" evidence="6">
    <location>
        <begin position="837"/>
        <end position="915"/>
    </location>
</feature>
<evidence type="ECO:0000259" key="4">
    <source>
        <dbReference type="Pfam" id="PF00501"/>
    </source>
</evidence>
<dbReference type="InterPro" id="IPR036736">
    <property type="entry name" value="ACP-like_sf"/>
</dbReference>
<dbReference type="Gene3D" id="3.40.50.980">
    <property type="match status" value="2"/>
</dbReference>
<feature type="domain" description="Carrier" evidence="5">
    <location>
        <begin position="949"/>
        <end position="988"/>
    </location>
</feature>
<dbReference type="InterPro" id="IPR045851">
    <property type="entry name" value="AMP-bd_C_sf"/>
</dbReference>
<feature type="region of interest" description="Disordered" evidence="3">
    <location>
        <begin position="926"/>
        <end position="945"/>
    </location>
</feature>
<evidence type="ECO:0000259" key="5">
    <source>
        <dbReference type="Pfam" id="PF00550"/>
    </source>
</evidence>
<dbReference type="PANTHER" id="PTHR45527:SF1">
    <property type="entry name" value="FATTY ACID SYNTHASE"/>
    <property type="match status" value="1"/>
</dbReference>
<dbReference type="InterPro" id="IPR020459">
    <property type="entry name" value="AMP-binding"/>
</dbReference>
<dbReference type="Gene3D" id="1.10.1200.10">
    <property type="entry name" value="ACP-like"/>
    <property type="match status" value="1"/>
</dbReference>
<dbReference type="PANTHER" id="PTHR45527">
    <property type="entry name" value="NONRIBOSOMAL PEPTIDE SYNTHETASE"/>
    <property type="match status" value="1"/>
</dbReference>
<dbReference type="RefSeq" id="WP_271324984.1">
    <property type="nucleotide sequence ID" value="NZ_JAAGKO020000029.1"/>
</dbReference>
<dbReference type="PROSITE" id="PS00455">
    <property type="entry name" value="AMP_BINDING"/>
    <property type="match status" value="1"/>
</dbReference>
<dbReference type="InterPro" id="IPR000873">
    <property type="entry name" value="AMP-dep_synth/lig_dom"/>
</dbReference>
<dbReference type="SUPFAM" id="SSF56801">
    <property type="entry name" value="Acetyl-CoA synthetase-like"/>
    <property type="match status" value="1"/>
</dbReference>
<accession>A0ABT6W3H0</accession>
<dbReference type="NCBIfam" id="TIGR01733">
    <property type="entry name" value="AA-adenyl-dom"/>
    <property type="match status" value="1"/>
</dbReference>
<evidence type="ECO:0000256" key="3">
    <source>
        <dbReference type="SAM" id="MobiDB-lite"/>
    </source>
</evidence>
<dbReference type="Gene3D" id="3.30.300.30">
    <property type="match status" value="1"/>
</dbReference>
<dbReference type="PRINTS" id="PR00154">
    <property type="entry name" value="AMPBINDING"/>
</dbReference>
<dbReference type="InterPro" id="IPR025110">
    <property type="entry name" value="AMP-bd_C"/>
</dbReference>
<keyword evidence="2" id="KW-0597">Phosphoprotein</keyword>
<dbReference type="InterPro" id="IPR006162">
    <property type="entry name" value="Ppantetheine_attach_site"/>
</dbReference>
<dbReference type="PROSITE" id="PS00012">
    <property type="entry name" value="PHOSPHOPANTETHEINE"/>
    <property type="match status" value="1"/>
</dbReference>
<protein>
    <submittedName>
        <fullName evidence="7">Non-ribosomal peptide synthetase</fullName>
    </submittedName>
</protein>
<evidence type="ECO:0000256" key="1">
    <source>
        <dbReference type="ARBA" id="ARBA00022450"/>
    </source>
</evidence>
<dbReference type="Pfam" id="PF00501">
    <property type="entry name" value="AMP-binding"/>
    <property type="match status" value="1"/>
</dbReference>
<evidence type="ECO:0000313" key="7">
    <source>
        <dbReference type="EMBL" id="MDI5964945.1"/>
    </source>
</evidence>
<proteinExistence type="predicted"/>
<evidence type="ECO:0000313" key="8">
    <source>
        <dbReference type="Proteomes" id="UP001156398"/>
    </source>
</evidence>
<dbReference type="InterPro" id="IPR010071">
    <property type="entry name" value="AA_adenyl_dom"/>
</dbReference>
<dbReference type="Proteomes" id="UP001156398">
    <property type="component" value="Unassembled WGS sequence"/>
</dbReference>
<evidence type="ECO:0000259" key="6">
    <source>
        <dbReference type="Pfam" id="PF13193"/>
    </source>
</evidence>
<dbReference type="Pfam" id="PF00550">
    <property type="entry name" value="PP-binding"/>
    <property type="match status" value="1"/>
</dbReference>
<feature type="domain" description="AMP-dependent synthetase/ligase" evidence="4">
    <location>
        <begin position="430"/>
        <end position="781"/>
    </location>
</feature>
<dbReference type="InterPro" id="IPR020845">
    <property type="entry name" value="AMP-binding_CS"/>
</dbReference>
<dbReference type="CDD" id="cd05930">
    <property type="entry name" value="A_NRPS"/>
    <property type="match status" value="1"/>
</dbReference>